<evidence type="ECO:0000313" key="2">
    <source>
        <dbReference type="Proteomes" id="UP000533469"/>
    </source>
</evidence>
<name>A0A839ZG33_9HYPH</name>
<accession>A0A839ZG33</accession>
<dbReference type="EMBL" id="JACICD010000015">
    <property type="protein sequence ID" value="MBB3773803.1"/>
    <property type="molecule type" value="Genomic_DNA"/>
</dbReference>
<evidence type="ECO:0000313" key="1">
    <source>
        <dbReference type="EMBL" id="MBB3773803.1"/>
    </source>
</evidence>
<keyword evidence="2" id="KW-1185">Reference proteome</keyword>
<dbReference type="AlphaFoldDB" id="A0A839ZG33"/>
<proteinExistence type="predicted"/>
<comment type="caution">
    <text evidence="1">The sequence shown here is derived from an EMBL/GenBank/DDBJ whole genome shotgun (WGS) entry which is preliminary data.</text>
</comment>
<organism evidence="1 2">
    <name type="scientific">Ancylobacter tetraedralis</name>
    <dbReference type="NCBI Taxonomy" id="217068"/>
    <lineage>
        <taxon>Bacteria</taxon>
        <taxon>Pseudomonadati</taxon>
        <taxon>Pseudomonadota</taxon>
        <taxon>Alphaproteobacteria</taxon>
        <taxon>Hyphomicrobiales</taxon>
        <taxon>Xanthobacteraceae</taxon>
        <taxon>Ancylobacter</taxon>
    </lineage>
</organism>
<reference evidence="1 2" key="1">
    <citation type="submission" date="2020-08" db="EMBL/GenBank/DDBJ databases">
        <title>Genomic Encyclopedia of Type Strains, Phase IV (KMG-IV): sequencing the most valuable type-strain genomes for metagenomic binning, comparative biology and taxonomic classification.</title>
        <authorList>
            <person name="Goeker M."/>
        </authorList>
    </citation>
    <scope>NUCLEOTIDE SEQUENCE [LARGE SCALE GENOMIC DNA]</scope>
    <source>
        <strain evidence="1 2">DSM 5895</strain>
    </source>
</reference>
<gene>
    <name evidence="1" type="ORF">FHS55_004448</name>
</gene>
<protein>
    <submittedName>
        <fullName evidence="1">Uncharacterized protein</fullName>
    </submittedName>
</protein>
<dbReference type="Proteomes" id="UP000533469">
    <property type="component" value="Unassembled WGS sequence"/>
</dbReference>
<sequence length="119" mass="13128">MLNAASPCSARPRGSDFSCLGKRKRIIDIDTKVSNGVFDFGVSKQNLNSSEIACCLVDEGGLRMAERMRSVFLGTQSNRRNPFIDQSRVLSSAEVPFVVDPARERVVVDTATTTFEPRE</sequence>